<comment type="caution">
    <text evidence="7">The sequence shown here is derived from an EMBL/GenBank/DDBJ whole genome shotgun (WGS) entry which is preliminary data.</text>
</comment>
<dbReference type="AlphaFoldDB" id="A0A2G8SU13"/>
<evidence type="ECO:0000256" key="5">
    <source>
        <dbReference type="ARBA" id="ARBA00023329"/>
    </source>
</evidence>
<organism evidence="7 8">
    <name type="scientific">Ganoderma sinense ZZ0214-1</name>
    <dbReference type="NCBI Taxonomy" id="1077348"/>
    <lineage>
        <taxon>Eukaryota</taxon>
        <taxon>Fungi</taxon>
        <taxon>Dikarya</taxon>
        <taxon>Basidiomycota</taxon>
        <taxon>Agaricomycotina</taxon>
        <taxon>Agaricomycetes</taxon>
        <taxon>Polyporales</taxon>
        <taxon>Polyporaceae</taxon>
        <taxon>Ganoderma</taxon>
    </lineage>
</organism>
<keyword evidence="5" id="KW-0968">Cytoplasmic vesicle</keyword>
<keyword evidence="2" id="KW-0256">Endoplasmic reticulum</keyword>
<evidence type="ECO:0000256" key="6">
    <source>
        <dbReference type="SAM" id="Phobius"/>
    </source>
</evidence>
<reference evidence="7 8" key="1">
    <citation type="journal article" date="2015" name="Sci. Rep.">
        <title>Chromosome-level genome map provides insights into diverse defense mechanisms in the medicinal fungus Ganoderma sinense.</title>
        <authorList>
            <person name="Zhu Y."/>
            <person name="Xu J."/>
            <person name="Sun C."/>
            <person name="Zhou S."/>
            <person name="Xu H."/>
            <person name="Nelson D.R."/>
            <person name="Qian J."/>
            <person name="Song J."/>
            <person name="Luo H."/>
            <person name="Xiang L."/>
            <person name="Li Y."/>
            <person name="Xu Z."/>
            <person name="Ji A."/>
            <person name="Wang L."/>
            <person name="Lu S."/>
            <person name="Hayward A."/>
            <person name="Sun W."/>
            <person name="Li X."/>
            <person name="Schwartz D.C."/>
            <person name="Wang Y."/>
            <person name="Chen S."/>
        </authorList>
    </citation>
    <scope>NUCLEOTIDE SEQUENCE [LARGE SCALE GENOMIC DNA]</scope>
    <source>
        <strain evidence="7 8">ZZ0214-1</strain>
    </source>
</reference>
<feature type="transmembrane region" description="Helical" evidence="6">
    <location>
        <begin position="53"/>
        <end position="72"/>
    </location>
</feature>
<feature type="transmembrane region" description="Helical" evidence="6">
    <location>
        <begin position="21"/>
        <end position="41"/>
    </location>
</feature>
<dbReference type="GO" id="GO:0070072">
    <property type="term" value="P:vacuolar proton-transporting V-type ATPase complex assembly"/>
    <property type="evidence" value="ECO:0007669"/>
    <property type="project" value="InterPro"/>
</dbReference>
<accession>A0A2G8SU13</accession>
<dbReference type="Pfam" id="PF09446">
    <property type="entry name" value="VMA21"/>
    <property type="match status" value="1"/>
</dbReference>
<dbReference type="OrthoDB" id="160405at2759"/>
<evidence type="ECO:0008006" key="9">
    <source>
        <dbReference type="Google" id="ProtNLM"/>
    </source>
</evidence>
<evidence type="ECO:0000313" key="7">
    <source>
        <dbReference type="EMBL" id="PIL37250.1"/>
    </source>
</evidence>
<protein>
    <recommendedName>
        <fullName evidence="9">Vacuolar ATPase assembly integral membrane protein VMA21</fullName>
    </recommendedName>
</protein>
<dbReference type="GO" id="GO:0031410">
    <property type="term" value="C:cytoplasmic vesicle"/>
    <property type="evidence" value="ECO:0007669"/>
    <property type="project" value="UniProtKB-KW"/>
</dbReference>
<evidence type="ECO:0000313" key="8">
    <source>
        <dbReference type="Proteomes" id="UP000230002"/>
    </source>
</evidence>
<evidence type="ECO:0000256" key="3">
    <source>
        <dbReference type="ARBA" id="ARBA00022989"/>
    </source>
</evidence>
<dbReference type="STRING" id="1077348.A0A2G8SU13"/>
<gene>
    <name evidence="7" type="ORF">GSI_00943</name>
</gene>
<dbReference type="InterPro" id="IPR019013">
    <property type="entry name" value="Vma21"/>
</dbReference>
<keyword evidence="1 6" id="KW-0812">Transmembrane</keyword>
<dbReference type="Proteomes" id="UP000230002">
    <property type="component" value="Unassembled WGS sequence"/>
</dbReference>
<dbReference type="EMBL" id="AYKW01000001">
    <property type="protein sequence ID" value="PIL37250.1"/>
    <property type="molecule type" value="Genomic_DNA"/>
</dbReference>
<evidence type="ECO:0000256" key="1">
    <source>
        <dbReference type="ARBA" id="ARBA00022692"/>
    </source>
</evidence>
<evidence type="ECO:0000256" key="2">
    <source>
        <dbReference type="ARBA" id="ARBA00022824"/>
    </source>
</evidence>
<keyword evidence="8" id="KW-1185">Reference proteome</keyword>
<evidence type="ECO:0000256" key="4">
    <source>
        <dbReference type="ARBA" id="ARBA00023136"/>
    </source>
</evidence>
<proteinExistence type="predicted"/>
<keyword evidence="3 6" id="KW-1133">Transmembrane helix</keyword>
<name>A0A2G8SU13_9APHY</name>
<sequence length="96" mass="10495">MSEQAAAGKIVEKQAEQQGGVLTKLIIFALSLGILPISSYFVSRDFLWNGNTIFAAITAIVAANIILVAYIVESLREEARLKTEKGKQPSESKKDR</sequence>
<keyword evidence="4 6" id="KW-0472">Membrane</keyword>